<dbReference type="Proteomes" id="UP000064137">
    <property type="component" value="Chromosome"/>
</dbReference>
<dbReference type="EMBL" id="CP013987">
    <property type="protein sequence ID" value="ALZ85944.1"/>
    <property type="molecule type" value="Genomic_DNA"/>
</dbReference>
<dbReference type="AlphaFoldDB" id="A0A0U4W3G4"/>
<dbReference type="GO" id="GO:0004180">
    <property type="term" value="F:carboxypeptidase activity"/>
    <property type="evidence" value="ECO:0007669"/>
    <property type="project" value="UniProtKB-ARBA"/>
</dbReference>
<feature type="active site" description="Nucleophile" evidence="7">
    <location>
        <position position="153"/>
    </location>
</feature>
<dbReference type="UniPathway" id="UPA00219"/>
<evidence type="ECO:0000313" key="11">
    <source>
        <dbReference type="Proteomes" id="UP000064137"/>
    </source>
</evidence>
<evidence type="ECO:0000256" key="1">
    <source>
        <dbReference type="ARBA" id="ARBA00004752"/>
    </source>
</evidence>
<dbReference type="Pfam" id="PF03734">
    <property type="entry name" value="YkuD"/>
    <property type="match status" value="1"/>
</dbReference>
<dbReference type="PANTHER" id="PTHR36699:SF1">
    <property type="entry name" value="L,D-TRANSPEPTIDASE YAFK-RELATED"/>
    <property type="match status" value="1"/>
</dbReference>
<reference evidence="10 11" key="1">
    <citation type="submission" date="2016-01" db="EMBL/GenBank/DDBJ databases">
        <title>Annotation of Pseudomonas oryzihabitans USDA-ARS-USMARC-56511.</title>
        <authorList>
            <person name="Harhay G.P."/>
            <person name="Harhay D.M."/>
            <person name="Smith T.P.L."/>
            <person name="Bono J.L."/>
            <person name="Heaton M.P."/>
            <person name="Clawson M.L."/>
            <person name="Chitko-Mckown C.G."/>
            <person name="Capik S.F."/>
            <person name="DeDonder K.D."/>
            <person name="Apley M.D."/>
            <person name="Lubbers B.V."/>
            <person name="White B.J."/>
            <person name="Larson R.L."/>
        </authorList>
    </citation>
    <scope>NUCLEOTIDE SEQUENCE [LARGE SCALE GENOMIC DNA]</scope>
    <source>
        <strain evidence="10 11">USDA-ARS-USMARC-56511</strain>
    </source>
</reference>
<dbReference type="CDD" id="cd16913">
    <property type="entry name" value="YkuD_like"/>
    <property type="match status" value="1"/>
</dbReference>
<feature type="domain" description="L,D-TPase catalytic" evidence="9">
    <location>
        <begin position="41"/>
        <end position="177"/>
    </location>
</feature>
<dbReference type="GO" id="GO:0009252">
    <property type="term" value="P:peptidoglycan biosynthetic process"/>
    <property type="evidence" value="ECO:0007669"/>
    <property type="project" value="UniProtKB-UniPathway"/>
</dbReference>
<feature type="active site" description="Proton donor/acceptor" evidence="7">
    <location>
        <position position="131"/>
    </location>
</feature>
<keyword evidence="8" id="KW-0732">Signal</keyword>
<evidence type="ECO:0000256" key="7">
    <source>
        <dbReference type="PROSITE-ProRule" id="PRU01373"/>
    </source>
</evidence>
<keyword evidence="5 7" id="KW-0573">Peptidoglycan synthesis</keyword>
<evidence type="ECO:0000313" key="10">
    <source>
        <dbReference type="EMBL" id="ALZ85944.1"/>
    </source>
</evidence>
<keyword evidence="4 7" id="KW-0133">Cell shape</keyword>
<accession>A0A0U4W3G4</accession>
<keyword evidence="3" id="KW-0808">Transferase</keyword>
<dbReference type="GO" id="GO:0008360">
    <property type="term" value="P:regulation of cell shape"/>
    <property type="evidence" value="ECO:0007669"/>
    <property type="project" value="UniProtKB-UniRule"/>
</dbReference>
<dbReference type="PANTHER" id="PTHR36699">
    <property type="entry name" value="LD-TRANSPEPTIDASE"/>
    <property type="match status" value="1"/>
</dbReference>
<feature type="chain" id="PRO_5006853088" description="L,D-TPase catalytic domain-containing protein" evidence="8">
    <location>
        <begin position="26"/>
        <end position="178"/>
    </location>
</feature>
<proteinExistence type="inferred from homology"/>
<comment type="pathway">
    <text evidence="1 7">Cell wall biogenesis; peptidoglycan biosynthesis.</text>
</comment>
<evidence type="ECO:0000259" key="9">
    <source>
        <dbReference type="PROSITE" id="PS52029"/>
    </source>
</evidence>
<dbReference type="KEGG" id="por:APT59_17695"/>
<evidence type="ECO:0000256" key="8">
    <source>
        <dbReference type="SAM" id="SignalP"/>
    </source>
</evidence>
<feature type="signal peptide" evidence="8">
    <location>
        <begin position="1"/>
        <end position="25"/>
    </location>
</feature>
<keyword evidence="6 7" id="KW-0961">Cell wall biogenesis/degradation</keyword>
<sequence>MRPLHLLLALCYVLCGSLLPPLAQASTSVTVIRQPAAPLIDKVLVIKSRNQLQLLSGNTVMKSYRVSLGKNPRGPKLREGDQRTPEGFYWIDWRKTSDKFNLAMHISYPNREDLARARQAGVPPGSMIMLHGTPIDEEYPEWYFNSLNWTNGCVALTNHDMREVWGLVKDGTMIEIRP</sequence>
<dbReference type="RefSeq" id="WP_059316059.1">
    <property type="nucleotide sequence ID" value="NZ_CP013987.1"/>
</dbReference>
<dbReference type="PROSITE" id="PS52029">
    <property type="entry name" value="LD_TPASE"/>
    <property type="match status" value="1"/>
</dbReference>
<dbReference type="GO" id="GO:0071555">
    <property type="term" value="P:cell wall organization"/>
    <property type="evidence" value="ECO:0007669"/>
    <property type="project" value="UniProtKB-UniRule"/>
</dbReference>
<comment type="similarity">
    <text evidence="2">Belongs to the YkuD family.</text>
</comment>
<protein>
    <recommendedName>
        <fullName evidence="9">L,D-TPase catalytic domain-containing protein</fullName>
    </recommendedName>
</protein>
<dbReference type="GO" id="GO:0016740">
    <property type="term" value="F:transferase activity"/>
    <property type="evidence" value="ECO:0007669"/>
    <property type="project" value="UniProtKB-KW"/>
</dbReference>
<organism evidence="10 11">
    <name type="scientific">Pseudomonas oryzihabitans</name>
    <dbReference type="NCBI Taxonomy" id="47885"/>
    <lineage>
        <taxon>Bacteria</taxon>
        <taxon>Pseudomonadati</taxon>
        <taxon>Pseudomonadota</taxon>
        <taxon>Gammaproteobacteria</taxon>
        <taxon>Pseudomonadales</taxon>
        <taxon>Pseudomonadaceae</taxon>
        <taxon>Pseudomonas</taxon>
    </lineage>
</organism>
<evidence type="ECO:0000256" key="2">
    <source>
        <dbReference type="ARBA" id="ARBA00005992"/>
    </source>
</evidence>
<dbReference type="InterPro" id="IPR005490">
    <property type="entry name" value="LD_TPept_cat_dom"/>
</dbReference>
<evidence type="ECO:0000256" key="3">
    <source>
        <dbReference type="ARBA" id="ARBA00022679"/>
    </source>
</evidence>
<gene>
    <name evidence="10" type="ORF">APT59_17695</name>
</gene>
<dbReference type="InterPro" id="IPR038063">
    <property type="entry name" value="Transpep_catalytic_dom"/>
</dbReference>
<dbReference type="SUPFAM" id="SSF141523">
    <property type="entry name" value="L,D-transpeptidase catalytic domain-like"/>
    <property type="match status" value="1"/>
</dbReference>
<dbReference type="OrthoDB" id="9809748at2"/>
<dbReference type="Gene3D" id="2.40.440.10">
    <property type="entry name" value="L,D-transpeptidase catalytic domain-like"/>
    <property type="match status" value="1"/>
</dbReference>
<evidence type="ECO:0000256" key="4">
    <source>
        <dbReference type="ARBA" id="ARBA00022960"/>
    </source>
</evidence>
<evidence type="ECO:0000256" key="5">
    <source>
        <dbReference type="ARBA" id="ARBA00022984"/>
    </source>
</evidence>
<name>A0A0U4W3G4_9PSED</name>
<evidence type="ECO:0000256" key="6">
    <source>
        <dbReference type="ARBA" id="ARBA00023316"/>
    </source>
</evidence>